<organism evidence="1 2">
    <name type="scientific">Agromyces fucosus</name>
    <dbReference type="NCBI Taxonomy" id="41985"/>
    <lineage>
        <taxon>Bacteria</taxon>
        <taxon>Bacillati</taxon>
        <taxon>Actinomycetota</taxon>
        <taxon>Actinomycetes</taxon>
        <taxon>Micrococcales</taxon>
        <taxon>Microbacteriaceae</taxon>
        <taxon>Agromyces</taxon>
    </lineage>
</organism>
<dbReference type="Pfam" id="PF12228">
    <property type="entry name" value="DUF3604"/>
    <property type="match status" value="1"/>
</dbReference>
<evidence type="ECO:0000313" key="1">
    <source>
        <dbReference type="EMBL" id="RXZ48704.1"/>
    </source>
</evidence>
<dbReference type="SUPFAM" id="SSF89550">
    <property type="entry name" value="PHP domain-like"/>
    <property type="match status" value="1"/>
</dbReference>
<name>A0A4Q2JNV6_9MICO</name>
<dbReference type="OrthoDB" id="3187809at2"/>
<protein>
    <submittedName>
        <fullName evidence="1">DUF3604 domain-containing protein</fullName>
    </submittedName>
</protein>
<accession>A0A4Q2JNV6</accession>
<dbReference type="InterPro" id="IPR022028">
    <property type="entry name" value="DUF3604"/>
</dbReference>
<dbReference type="Gene3D" id="3.20.20.140">
    <property type="entry name" value="Metal-dependent hydrolases"/>
    <property type="match status" value="1"/>
</dbReference>
<sequence>MALLRPTTSLDGYAGLTAYAGDLHNHCGISYGHGTIEDAYRNAQLQLDFATVTGHANWHDMPEDPAHVADYHRQGFTRLRDGWEHVQDVTEAAHEDGRFVSFLSFEWHSMTYGDHCVYYRAGRGPLEPASSGSLEELRQSLRNLGGQGLPGMMLPHHIGYLKGFRGINWATYTEELSPVIELVSMHGNGEDDHAPRQYLHTMGPRDVGSMAYAGLTAGHRFGFIGSTDHHSAHPGSYGYGRAMVWAEELTREGIWSAIRERRTYCVTGDRIMLAVSLDGAPMGSDVVADGVRRFDIAVRGGSSIDYVELVRNGQVVARTRPAPGAETTGGFHGVVSLGFGWGEVGVDTAWDVEIEVDGGRIDAVEPRLHGYDVVAPSAAEPEHYAFSSWEQLDERRVTLNTRTNGNPNVMTDATQRIALHLTGDDRTTVRARINGREVVHTVGELLAGPRVGFLGGFISGGYVFERAEPSSALDLEWSVEDEGTDAAEDWYYVRVRQHNEQYAWSSPIWARRGEAR</sequence>
<gene>
    <name evidence="1" type="ORF">ESP57_06830</name>
</gene>
<dbReference type="EMBL" id="SDPO01000002">
    <property type="protein sequence ID" value="RXZ48704.1"/>
    <property type="molecule type" value="Genomic_DNA"/>
</dbReference>
<dbReference type="AlphaFoldDB" id="A0A4Q2JNV6"/>
<reference evidence="1 2" key="1">
    <citation type="submission" date="2019-01" db="EMBL/GenBank/DDBJ databases">
        <authorList>
            <person name="Li J."/>
        </authorList>
    </citation>
    <scope>NUCLEOTIDE SEQUENCE [LARGE SCALE GENOMIC DNA]</scope>
    <source>
        <strain evidence="1 2">CCUG 35506</strain>
    </source>
</reference>
<dbReference type="Proteomes" id="UP000292935">
    <property type="component" value="Unassembled WGS sequence"/>
</dbReference>
<proteinExistence type="predicted"/>
<dbReference type="InterPro" id="IPR016195">
    <property type="entry name" value="Pol/histidinol_Pase-like"/>
</dbReference>
<dbReference type="RefSeq" id="WP_129231030.1">
    <property type="nucleotide sequence ID" value="NZ_SDPO01000002.1"/>
</dbReference>
<evidence type="ECO:0000313" key="2">
    <source>
        <dbReference type="Proteomes" id="UP000292935"/>
    </source>
</evidence>
<keyword evidence="2" id="KW-1185">Reference proteome</keyword>
<comment type="caution">
    <text evidence="1">The sequence shown here is derived from an EMBL/GenBank/DDBJ whole genome shotgun (WGS) entry which is preliminary data.</text>
</comment>